<organism evidence="1 2">
    <name type="scientific">Aspergillus avenaceus</name>
    <dbReference type="NCBI Taxonomy" id="36643"/>
    <lineage>
        <taxon>Eukaryota</taxon>
        <taxon>Fungi</taxon>
        <taxon>Dikarya</taxon>
        <taxon>Ascomycota</taxon>
        <taxon>Pezizomycotina</taxon>
        <taxon>Eurotiomycetes</taxon>
        <taxon>Eurotiomycetidae</taxon>
        <taxon>Eurotiales</taxon>
        <taxon>Aspergillaceae</taxon>
        <taxon>Aspergillus</taxon>
        <taxon>Aspergillus subgen. Circumdati</taxon>
    </lineage>
</organism>
<dbReference type="InterPro" id="IPR052455">
    <property type="entry name" value="Tricalbin_domain"/>
</dbReference>
<accession>A0A5N6TZ47</accession>
<dbReference type="OrthoDB" id="419768at2759"/>
<evidence type="ECO:0008006" key="3">
    <source>
        <dbReference type="Google" id="ProtNLM"/>
    </source>
</evidence>
<dbReference type="PANTHER" id="PTHR46980:SF2">
    <property type="entry name" value="TRICALBIN-1-RELATED"/>
    <property type="match status" value="1"/>
</dbReference>
<reference evidence="1 2" key="1">
    <citation type="submission" date="2019-04" db="EMBL/GenBank/DDBJ databases">
        <title>Friends and foes A comparative genomics study of 23 Aspergillus species from section Flavi.</title>
        <authorList>
            <consortium name="DOE Joint Genome Institute"/>
            <person name="Kjaerbolling I."/>
            <person name="Vesth T."/>
            <person name="Frisvad J.C."/>
            <person name="Nybo J.L."/>
            <person name="Theobald S."/>
            <person name="Kildgaard S."/>
            <person name="Isbrandt T."/>
            <person name="Kuo A."/>
            <person name="Sato A."/>
            <person name="Lyhne E.K."/>
            <person name="Kogle M.E."/>
            <person name="Wiebenga A."/>
            <person name="Kun R.S."/>
            <person name="Lubbers R.J."/>
            <person name="Makela M.R."/>
            <person name="Barry K."/>
            <person name="Chovatia M."/>
            <person name="Clum A."/>
            <person name="Daum C."/>
            <person name="Haridas S."/>
            <person name="He G."/>
            <person name="LaButti K."/>
            <person name="Lipzen A."/>
            <person name="Mondo S."/>
            <person name="Riley R."/>
            <person name="Salamov A."/>
            <person name="Simmons B.A."/>
            <person name="Magnuson J.K."/>
            <person name="Henrissat B."/>
            <person name="Mortensen U.H."/>
            <person name="Larsen T.O."/>
            <person name="Devries R.P."/>
            <person name="Grigoriev I.V."/>
            <person name="Machida M."/>
            <person name="Baker S.E."/>
            <person name="Andersen M.R."/>
        </authorList>
    </citation>
    <scope>NUCLEOTIDE SEQUENCE [LARGE SCALE GENOMIC DNA]</scope>
    <source>
        <strain evidence="1 2">IBT 18842</strain>
    </source>
</reference>
<proteinExistence type="predicted"/>
<dbReference type="AlphaFoldDB" id="A0A5N6TZ47"/>
<protein>
    <recommendedName>
        <fullName evidence="3">SMP-LTD domain-containing protein</fullName>
    </recommendedName>
</protein>
<dbReference type="PANTHER" id="PTHR46980">
    <property type="entry name" value="TRICALBIN-1-RELATED"/>
    <property type="match status" value="1"/>
</dbReference>
<evidence type="ECO:0000313" key="1">
    <source>
        <dbReference type="EMBL" id="KAE8151658.1"/>
    </source>
</evidence>
<sequence length="318" mass="37831">MGKYNAENDKRAPTLNETLDFIEQTCKESKLIIVACLVSWTLCRLHFRFIWLVFVLAVCRTQYQVSLRRIERAIRDELRRYHAQKVLQRGESVEWVNGILGRVWHIYQRRIVDELVRYVNTGLARRDADASAQKVIIHSLALVEQPLRFTKVMTYQKPESRNFIFEGHFRVDLSPPEDHRAHMLERIHTEPLLDMAIVHDKPDRKNHDLAVQVRHFTGTGVLRLEIDLEGLEPHILQPQIEMPEPPQIDCTIKTVSQHHFPFHFSHHVDWRKLVEMQIREGLGWAFHRPLPLPFHFFGEKFLVKMMTWWWHLNRACHD</sequence>
<keyword evidence="2" id="KW-1185">Reference proteome</keyword>
<dbReference type="Proteomes" id="UP000325780">
    <property type="component" value="Unassembled WGS sequence"/>
</dbReference>
<evidence type="ECO:0000313" key="2">
    <source>
        <dbReference type="Proteomes" id="UP000325780"/>
    </source>
</evidence>
<name>A0A5N6TZ47_ASPAV</name>
<dbReference type="EMBL" id="ML742067">
    <property type="protein sequence ID" value="KAE8151658.1"/>
    <property type="molecule type" value="Genomic_DNA"/>
</dbReference>
<gene>
    <name evidence="1" type="ORF">BDV25DRAFT_152419</name>
</gene>